<reference evidence="2" key="2">
    <citation type="submission" date="2023-03" db="EMBL/GenBank/DDBJ databases">
        <authorList>
            <person name="Inwood S.N."/>
            <person name="Skelly J.G."/>
            <person name="Guhlin J."/>
            <person name="Harrop T.W.R."/>
            <person name="Goldson S.G."/>
            <person name="Dearden P.K."/>
        </authorList>
    </citation>
    <scope>NUCLEOTIDE SEQUENCE</scope>
    <source>
        <strain evidence="2">Lincoln</strain>
        <tissue evidence="2">Whole body</tissue>
    </source>
</reference>
<name>A0AA39FDV9_MICHY</name>
<dbReference type="AlphaFoldDB" id="A0AA39FDV9"/>
<evidence type="ECO:0000256" key="1">
    <source>
        <dbReference type="SAM" id="MobiDB-lite"/>
    </source>
</evidence>
<keyword evidence="3" id="KW-1185">Reference proteome</keyword>
<feature type="compositionally biased region" description="Polar residues" evidence="1">
    <location>
        <begin position="91"/>
        <end position="109"/>
    </location>
</feature>
<protein>
    <submittedName>
        <fullName evidence="2">Uncharacterized protein</fullName>
    </submittedName>
</protein>
<gene>
    <name evidence="2" type="ORF">PV327_001631</name>
</gene>
<sequence>MTLELRNLKRKRSNECLFCEKTGNLVKEPQPQSFITIEKAADRRKDDVSEKIKNNAEFTTMECTWHRGCMASYVSEEKIKRRETALKLQEDASSSNVEANDSDVAGSSKNIRESLSRPSEIDKQKKCLICGKLTRKKDKKLLLCSELSAAQNIFVTAHVKQDHVFTQISTCKQPEDLFAIEVRYHKHCYRDYLRLPRNSERPAGRPTCQIPPEILLGAFEKLYHKPIVSVLEISDDDGERVVKIMNEN</sequence>
<dbReference type="Proteomes" id="UP001168972">
    <property type="component" value="Unassembled WGS sequence"/>
</dbReference>
<dbReference type="EMBL" id="JAQQBR010001831">
    <property type="protein sequence ID" value="KAK0167767.1"/>
    <property type="molecule type" value="Genomic_DNA"/>
</dbReference>
<comment type="caution">
    <text evidence="2">The sequence shown here is derived from an EMBL/GenBank/DDBJ whole genome shotgun (WGS) entry which is preliminary data.</text>
</comment>
<reference evidence="2" key="1">
    <citation type="journal article" date="2023" name="bioRxiv">
        <title>Scaffold-level genome assemblies of two parasitoid biocontrol wasps reveal the parthenogenesis mechanism and an associated novel virus.</title>
        <authorList>
            <person name="Inwood S."/>
            <person name="Skelly J."/>
            <person name="Guhlin J."/>
            <person name="Harrop T."/>
            <person name="Goldson S."/>
            <person name="Dearden P."/>
        </authorList>
    </citation>
    <scope>NUCLEOTIDE SEQUENCE</scope>
    <source>
        <strain evidence="2">Lincoln</strain>
        <tissue evidence="2">Whole body</tissue>
    </source>
</reference>
<proteinExistence type="predicted"/>
<evidence type="ECO:0000313" key="2">
    <source>
        <dbReference type="EMBL" id="KAK0167767.1"/>
    </source>
</evidence>
<accession>A0AA39FDV9</accession>
<organism evidence="2 3">
    <name type="scientific">Microctonus hyperodae</name>
    <name type="common">Parasitoid wasp</name>
    <dbReference type="NCBI Taxonomy" id="165561"/>
    <lineage>
        <taxon>Eukaryota</taxon>
        <taxon>Metazoa</taxon>
        <taxon>Ecdysozoa</taxon>
        <taxon>Arthropoda</taxon>
        <taxon>Hexapoda</taxon>
        <taxon>Insecta</taxon>
        <taxon>Pterygota</taxon>
        <taxon>Neoptera</taxon>
        <taxon>Endopterygota</taxon>
        <taxon>Hymenoptera</taxon>
        <taxon>Apocrita</taxon>
        <taxon>Ichneumonoidea</taxon>
        <taxon>Braconidae</taxon>
        <taxon>Euphorinae</taxon>
        <taxon>Microctonus</taxon>
    </lineage>
</organism>
<evidence type="ECO:0000313" key="3">
    <source>
        <dbReference type="Proteomes" id="UP001168972"/>
    </source>
</evidence>
<feature type="region of interest" description="Disordered" evidence="1">
    <location>
        <begin position="90"/>
        <end position="117"/>
    </location>
</feature>